<dbReference type="InterPro" id="IPR054514">
    <property type="entry name" value="RhiE-like_linker"/>
</dbReference>
<dbReference type="STRING" id="287986.DV20_35880"/>
<dbReference type="SUPFAM" id="SSF55048">
    <property type="entry name" value="Probable ACP-binding domain of malonyl-CoA ACP transacylase"/>
    <property type="match status" value="1"/>
</dbReference>
<dbReference type="InterPro" id="IPR001031">
    <property type="entry name" value="Thioesterase"/>
</dbReference>
<evidence type="ECO:0000256" key="8">
    <source>
        <dbReference type="SAM" id="MobiDB-lite"/>
    </source>
</evidence>
<evidence type="ECO:0000313" key="12">
    <source>
        <dbReference type="Proteomes" id="UP000027345"/>
    </source>
</evidence>
<dbReference type="SUPFAM" id="SSF53474">
    <property type="entry name" value="alpha/beta-Hydrolases"/>
    <property type="match status" value="1"/>
</dbReference>
<dbReference type="InterPro" id="IPR036736">
    <property type="entry name" value="ACP-like_sf"/>
</dbReference>
<dbReference type="Gene3D" id="3.40.50.1820">
    <property type="entry name" value="alpha/beta hydrolase"/>
    <property type="match status" value="1"/>
</dbReference>
<dbReference type="InterPro" id="IPR020806">
    <property type="entry name" value="PKS_PP-bd"/>
</dbReference>
<dbReference type="GO" id="GO:0005886">
    <property type="term" value="C:plasma membrane"/>
    <property type="evidence" value="ECO:0007669"/>
    <property type="project" value="TreeGrafter"/>
</dbReference>
<dbReference type="eggNOG" id="COG3319">
    <property type="taxonomic scope" value="Bacteria"/>
</dbReference>
<dbReference type="InterPro" id="IPR016036">
    <property type="entry name" value="Malonyl_transacylase_ACP-bd"/>
</dbReference>
<dbReference type="SMART" id="SM00823">
    <property type="entry name" value="PKS_PP"/>
    <property type="match status" value="2"/>
</dbReference>
<dbReference type="Pfam" id="PF16197">
    <property type="entry name" value="KAsynt_C_assoc"/>
    <property type="match status" value="1"/>
</dbReference>
<dbReference type="EMBL" id="JMQI01000073">
    <property type="protein sequence ID" value="KDN17362.1"/>
    <property type="molecule type" value="Genomic_DNA"/>
</dbReference>
<keyword evidence="7" id="KW-0677">Repeat</keyword>
<dbReference type="PANTHER" id="PTHR43775">
    <property type="entry name" value="FATTY ACID SYNTHASE"/>
    <property type="match status" value="1"/>
</dbReference>
<dbReference type="SMART" id="SM00824">
    <property type="entry name" value="PKS_TE"/>
    <property type="match status" value="1"/>
</dbReference>
<dbReference type="GO" id="GO:0005737">
    <property type="term" value="C:cytoplasm"/>
    <property type="evidence" value="ECO:0007669"/>
    <property type="project" value="UniProtKB-SubCell"/>
</dbReference>
<comment type="caution">
    <text evidence="11">The sequence shown here is derived from an EMBL/GenBank/DDBJ whole genome shotgun (WGS) entry which is preliminary data.</text>
</comment>
<feature type="compositionally biased region" description="Low complexity" evidence="8">
    <location>
        <begin position="980"/>
        <end position="993"/>
    </location>
</feature>
<dbReference type="Pfam" id="PF22336">
    <property type="entry name" value="RhiE-like_linker"/>
    <property type="match status" value="1"/>
</dbReference>
<dbReference type="InterPro" id="IPR020802">
    <property type="entry name" value="TesA-like"/>
</dbReference>
<keyword evidence="6" id="KW-0808">Transferase</keyword>
<evidence type="ECO:0000259" key="10">
    <source>
        <dbReference type="PROSITE" id="PS52004"/>
    </source>
</evidence>
<dbReference type="SMART" id="SM00825">
    <property type="entry name" value="PKS_KS"/>
    <property type="match status" value="1"/>
</dbReference>
<dbReference type="RefSeq" id="WP_043787618.1">
    <property type="nucleotide sequence ID" value="NZ_JMQI01000073.1"/>
</dbReference>
<dbReference type="Pfam" id="PF00975">
    <property type="entry name" value="Thioesterase"/>
    <property type="match status" value="1"/>
</dbReference>
<dbReference type="FunFam" id="3.40.47.10:FF:000019">
    <property type="entry name" value="Polyketide synthase type I"/>
    <property type="match status" value="1"/>
</dbReference>
<dbReference type="InterPro" id="IPR032821">
    <property type="entry name" value="PKS_assoc"/>
</dbReference>
<dbReference type="InterPro" id="IPR016039">
    <property type="entry name" value="Thiolase-like"/>
</dbReference>
<sequence>MSEPTTDTLRRWLLDTVAEHTGVTAEPDHPLGDYGLSSRQAVGIAADLEERLSRRLPPTLLWESPTIDHLVRSLTGGDEPEVRPGTDRRRTDPVAVVGLGCRFPGADGPGEFWDLLRDGRDAVRTAPPGRWSAEAAPVLGGFLDDVAGFDAEHFGITPREAATMDPQQRMLLEVTWAALEHAGIAPSSLRGSRTGVFTGIATHDYGHLTMAGGEPDLWTATGAAGSIAANRLSYVYDLRGPSMAVDTACSSSLVAVHHAVRALRDGEADLALAAGVNLMLLPGPTAAFAAAGLLAGDGRCKTFAAGADGIARAEGCGVVVLKRLADAECDGDRVLAVIRASVVNSDGRSNGLAAPNPAAQQAMLREAYRVVDPSTVDYVEAHGTGTLLGDPIEAGALGAVLGAGRAPDAPLLIGSVKTNIAHTEAAAGIAGLIKVVLALRHGFVPPQLHFTAPNPHIAFGALGLKVVTEPTPWPRHTGRATAGVSAFGFGGTNAHVVLEEAAAPAHADDGPLSATRASATTPAGHAERPSPSAAGRNGDHPSRTAGVRIGLLSARTRDRLTERAAQLAAWLDSPDGRRSSLADVTHTLFRRDNAGRHRAALVAADHRELAGLLRAVGDNADPLPAGAFTGAAVAGEGPVFVFSGHGSQWAGMGRHLLAAEPAFAAQVDKLGDPFTEHAGRSLRSLLTGAAPRSLAETQLAIFGIQVALAARWEALGVRPAAVVGHSLGSAAAAVVGGVLTADEAVHLVATRARLLGTVGPGGAMAAVELTPDELAGHPGVELAVDSAPGQLTVAGDTAVLDRLVAGLEAAGRSARRLPVGVAGHSAGVEPVLGSLRDALAELGGRRPLVPWYDTVLADPRELPDFDAGYWAAHLRRPVRFRQAVTAAATDGHRVFVELSPHPILRGSLTRTLEAAGITDAVVTGTLRRGQDEVRAFAAAAATLYCAGTRITLTTPDEDAHLTDVPPMPWRHERHWYTDTGAPRRPSAAPGRAGQPTPSHGATQPTDATQAGTAPGSATQTGTTPGSATQTGTAPGSATQTGTAPGSATQPTATPAEADPRTPADRLTSIVAAIMGLAPERLDPHAPLVELGLDSLMANRIRDAVRRELGAEPDPAAVLRGATLADLGRDLRGGRTPARGRAWDAADRLVLRLWRQHTGTDGGPHLRLTGTNQPQLLARLLADGLTAELGTPVDPAELLRHDSLAAVADVARALLDTREERGPVHVLNHGDAGTAPLLLFHPGGSTCTVYRPLLDRLPAGVPCLGFERVPGARIEDRVERLLPLVRARLPHGPYRLAGWSFGGALAYGLATRLADEGEPVELVALIDTMMPLPEPDLDPRASSARRFLRFTGYVEGTYGRTVRLGHDELAPLPEEAQIELTMRRVAEAGLLSPGVLRHQRESFLDTLAAERGTPRPYDGRVVLYRATEPYAAGLAMEPRYSRTDLAAGWDGLCPRLEIVPVAAHHLSVVDPPHVDVVARHLAGLLWP</sequence>
<dbReference type="InterPro" id="IPR018201">
    <property type="entry name" value="Ketoacyl_synth_AS"/>
</dbReference>
<dbReference type="PROSITE" id="PS50075">
    <property type="entry name" value="CARRIER"/>
    <property type="match status" value="2"/>
</dbReference>
<evidence type="ECO:0000259" key="9">
    <source>
        <dbReference type="PROSITE" id="PS50075"/>
    </source>
</evidence>
<dbReference type="InterPro" id="IPR016035">
    <property type="entry name" value="Acyl_Trfase/lysoPLipase"/>
</dbReference>
<gene>
    <name evidence="11" type="ORF">DV20_35880</name>
</gene>
<dbReference type="GO" id="GO:0071770">
    <property type="term" value="P:DIM/DIP cell wall layer assembly"/>
    <property type="evidence" value="ECO:0007669"/>
    <property type="project" value="TreeGrafter"/>
</dbReference>
<feature type="compositionally biased region" description="Polar residues" evidence="8">
    <location>
        <begin position="995"/>
        <end position="1052"/>
    </location>
</feature>
<dbReference type="PROSITE" id="PS00606">
    <property type="entry name" value="KS3_1"/>
    <property type="match status" value="1"/>
</dbReference>
<evidence type="ECO:0000256" key="4">
    <source>
        <dbReference type="ARBA" id="ARBA00022490"/>
    </source>
</evidence>
<dbReference type="Gene3D" id="3.30.70.250">
    <property type="entry name" value="Malonyl-CoA ACP transacylase, ACP-binding"/>
    <property type="match status" value="1"/>
</dbReference>
<dbReference type="Pfam" id="PF00109">
    <property type="entry name" value="ketoacyl-synt"/>
    <property type="match status" value="1"/>
</dbReference>
<dbReference type="InterPro" id="IPR014030">
    <property type="entry name" value="Ketoacyl_synth_N"/>
</dbReference>
<comment type="pathway">
    <text evidence="2">Antibiotic biosynthesis.</text>
</comment>
<dbReference type="GO" id="GO:0004315">
    <property type="term" value="F:3-oxoacyl-[acyl-carrier-protein] synthase activity"/>
    <property type="evidence" value="ECO:0007669"/>
    <property type="project" value="InterPro"/>
</dbReference>
<dbReference type="eggNOG" id="COG3321">
    <property type="taxonomic scope" value="Bacteria"/>
</dbReference>
<dbReference type="InterPro" id="IPR014031">
    <property type="entry name" value="Ketoacyl_synth_C"/>
</dbReference>
<feature type="region of interest" description="Disordered" evidence="8">
    <location>
        <begin position="977"/>
        <end position="1062"/>
    </location>
</feature>
<evidence type="ECO:0000256" key="5">
    <source>
        <dbReference type="ARBA" id="ARBA00022553"/>
    </source>
</evidence>
<organism evidence="11 12">
    <name type="scientific">Amycolatopsis rifamycinica</name>
    <dbReference type="NCBI Taxonomy" id="287986"/>
    <lineage>
        <taxon>Bacteria</taxon>
        <taxon>Bacillati</taxon>
        <taxon>Actinomycetota</taxon>
        <taxon>Actinomycetes</taxon>
        <taxon>Pseudonocardiales</taxon>
        <taxon>Pseudonocardiaceae</taxon>
        <taxon>Amycolatopsis</taxon>
    </lineage>
</organism>
<dbReference type="PROSITE" id="PS00012">
    <property type="entry name" value="PHOSPHOPANTETHEINE"/>
    <property type="match status" value="1"/>
</dbReference>
<keyword evidence="12" id="KW-1185">Reference proteome</keyword>
<name>A0A066TUX0_9PSEU</name>
<keyword evidence="5" id="KW-0597">Phosphoprotein</keyword>
<keyword evidence="4" id="KW-0963">Cytoplasm</keyword>
<dbReference type="GO" id="GO:0004312">
    <property type="term" value="F:fatty acid synthase activity"/>
    <property type="evidence" value="ECO:0007669"/>
    <property type="project" value="TreeGrafter"/>
</dbReference>
<evidence type="ECO:0000256" key="2">
    <source>
        <dbReference type="ARBA" id="ARBA00004792"/>
    </source>
</evidence>
<dbReference type="InterPro" id="IPR020841">
    <property type="entry name" value="PKS_Beta-ketoAc_synthase_dom"/>
</dbReference>
<dbReference type="Gene3D" id="3.40.366.10">
    <property type="entry name" value="Malonyl-Coenzyme A Acyl Carrier Protein, domain 2"/>
    <property type="match status" value="1"/>
</dbReference>
<evidence type="ECO:0000256" key="7">
    <source>
        <dbReference type="ARBA" id="ARBA00022737"/>
    </source>
</evidence>
<dbReference type="InterPro" id="IPR014043">
    <property type="entry name" value="Acyl_transferase_dom"/>
</dbReference>
<evidence type="ECO:0000256" key="3">
    <source>
        <dbReference type="ARBA" id="ARBA00022450"/>
    </source>
</evidence>
<dbReference type="Gene3D" id="1.10.1200.10">
    <property type="entry name" value="ACP-like"/>
    <property type="match status" value="2"/>
</dbReference>
<dbReference type="CDD" id="cd00833">
    <property type="entry name" value="PKS"/>
    <property type="match status" value="1"/>
</dbReference>
<dbReference type="PANTHER" id="PTHR43775:SF37">
    <property type="entry name" value="SI:DKEY-61P9.11"/>
    <property type="match status" value="1"/>
</dbReference>
<dbReference type="Pfam" id="PF00698">
    <property type="entry name" value="Acyl_transf_1"/>
    <property type="match status" value="1"/>
</dbReference>
<dbReference type="InterPro" id="IPR001227">
    <property type="entry name" value="Ac_transferase_dom_sf"/>
</dbReference>
<dbReference type="InterPro" id="IPR050091">
    <property type="entry name" value="PKS_NRPS_Biosynth_Enz"/>
</dbReference>
<dbReference type="InterPro" id="IPR009081">
    <property type="entry name" value="PP-bd_ACP"/>
</dbReference>
<dbReference type="InterPro" id="IPR006162">
    <property type="entry name" value="Ppantetheine_attach_site"/>
</dbReference>
<evidence type="ECO:0000256" key="6">
    <source>
        <dbReference type="ARBA" id="ARBA00022679"/>
    </source>
</evidence>
<dbReference type="SMART" id="SM00827">
    <property type="entry name" value="PKS_AT"/>
    <property type="match status" value="1"/>
</dbReference>
<feature type="region of interest" description="Disordered" evidence="8">
    <location>
        <begin position="503"/>
        <end position="544"/>
    </location>
</feature>
<dbReference type="GO" id="GO:0031177">
    <property type="term" value="F:phosphopantetheine binding"/>
    <property type="evidence" value="ECO:0007669"/>
    <property type="project" value="InterPro"/>
</dbReference>
<dbReference type="SUPFAM" id="SSF47336">
    <property type="entry name" value="ACP-like"/>
    <property type="match status" value="2"/>
</dbReference>
<dbReference type="SUPFAM" id="SSF52151">
    <property type="entry name" value="FabD/lysophospholipase-like"/>
    <property type="match status" value="1"/>
</dbReference>
<protein>
    <submittedName>
        <fullName evidence="11">Polyketide synthase</fullName>
    </submittedName>
</protein>
<evidence type="ECO:0000313" key="11">
    <source>
        <dbReference type="EMBL" id="KDN17362.1"/>
    </source>
</evidence>
<proteinExistence type="predicted"/>
<keyword evidence="3" id="KW-0596">Phosphopantetheine</keyword>
<dbReference type="SUPFAM" id="SSF53901">
    <property type="entry name" value="Thiolase-like"/>
    <property type="match status" value="1"/>
</dbReference>
<dbReference type="Pfam" id="PF00550">
    <property type="entry name" value="PP-binding"/>
    <property type="match status" value="2"/>
</dbReference>
<evidence type="ECO:0000256" key="1">
    <source>
        <dbReference type="ARBA" id="ARBA00004496"/>
    </source>
</evidence>
<feature type="domain" description="Carrier" evidence="9">
    <location>
        <begin position="1060"/>
        <end position="1134"/>
    </location>
</feature>
<dbReference type="GO" id="GO:0006633">
    <property type="term" value="P:fatty acid biosynthetic process"/>
    <property type="evidence" value="ECO:0007669"/>
    <property type="project" value="InterPro"/>
</dbReference>
<feature type="domain" description="Carrier" evidence="9">
    <location>
        <begin position="4"/>
        <end position="78"/>
    </location>
</feature>
<dbReference type="Pfam" id="PF02801">
    <property type="entry name" value="Ketoacyl-synt_C"/>
    <property type="match status" value="1"/>
</dbReference>
<dbReference type="Proteomes" id="UP000027345">
    <property type="component" value="Unassembled WGS sequence"/>
</dbReference>
<dbReference type="PROSITE" id="PS52004">
    <property type="entry name" value="KS3_2"/>
    <property type="match status" value="1"/>
</dbReference>
<feature type="domain" description="Ketosynthase family 3 (KS3)" evidence="10">
    <location>
        <begin position="91"/>
        <end position="500"/>
    </location>
</feature>
<dbReference type="InterPro" id="IPR029058">
    <property type="entry name" value="AB_hydrolase_fold"/>
</dbReference>
<comment type="subcellular location">
    <subcellularLocation>
        <location evidence="1">Cytoplasm</location>
    </subcellularLocation>
</comment>
<accession>A0A066TUX0</accession>
<reference evidence="11 12" key="1">
    <citation type="submission" date="2014-05" db="EMBL/GenBank/DDBJ databases">
        <title>Draft genome sequence of Amycolatopsis rifamycinica DSM 46095.</title>
        <authorList>
            <person name="Lal R."/>
            <person name="Saxena A."/>
            <person name="Kumari R."/>
            <person name="Mukherjee U."/>
            <person name="Singh P."/>
            <person name="Sangwan N."/>
            <person name="Mahato N.K."/>
        </authorList>
    </citation>
    <scope>NUCLEOTIDE SEQUENCE [LARGE SCALE GENOMIC DNA]</scope>
    <source>
        <strain evidence="11 12">DSM 46095</strain>
    </source>
</reference>
<dbReference type="Gene3D" id="3.40.47.10">
    <property type="match status" value="1"/>
</dbReference>